<feature type="transmembrane region" description="Helical" evidence="12">
    <location>
        <begin position="16"/>
        <end position="39"/>
    </location>
</feature>
<evidence type="ECO:0000256" key="8">
    <source>
        <dbReference type="ARBA" id="ARBA00022989"/>
    </source>
</evidence>
<dbReference type="Pfam" id="PF02518">
    <property type="entry name" value="HATPase_c"/>
    <property type="match status" value="1"/>
</dbReference>
<evidence type="ECO:0000256" key="2">
    <source>
        <dbReference type="ARBA" id="ARBA00004236"/>
    </source>
</evidence>
<dbReference type="InterPro" id="IPR036097">
    <property type="entry name" value="HisK_dim/P_sf"/>
</dbReference>
<dbReference type="PROSITE" id="PS50109">
    <property type="entry name" value="HIS_KIN"/>
    <property type="match status" value="1"/>
</dbReference>
<keyword evidence="5" id="KW-0808">Transferase</keyword>
<keyword evidence="10 12" id="KW-0472">Membrane</keyword>
<dbReference type="InterPro" id="IPR003594">
    <property type="entry name" value="HATPase_dom"/>
</dbReference>
<dbReference type="Pfam" id="PF00512">
    <property type="entry name" value="HisKA"/>
    <property type="match status" value="1"/>
</dbReference>
<gene>
    <name evidence="15" type="ORF">C1I99_30510</name>
</gene>
<dbReference type="GO" id="GO:0005886">
    <property type="term" value="C:plasma membrane"/>
    <property type="evidence" value="ECO:0007669"/>
    <property type="project" value="UniProtKB-SubCell"/>
</dbReference>
<keyword evidence="4" id="KW-0597">Phosphoprotein</keyword>
<dbReference type="PROSITE" id="PS50885">
    <property type="entry name" value="HAMP"/>
    <property type="match status" value="1"/>
</dbReference>
<dbReference type="EMBL" id="POUB01000427">
    <property type="protein sequence ID" value="PZF84207.1"/>
    <property type="molecule type" value="Genomic_DNA"/>
</dbReference>
<keyword evidence="6 12" id="KW-0812">Transmembrane</keyword>
<dbReference type="InterPro" id="IPR004358">
    <property type="entry name" value="Sig_transdc_His_kin-like_C"/>
</dbReference>
<dbReference type="InterPro" id="IPR003661">
    <property type="entry name" value="HisK_dim/P_dom"/>
</dbReference>
<comment type="catalytic activity">
    <reaction evidence="1">
        <text>ATP + protein L-histidine = ADP + protein N-phospho-L-histidine.</text>
        <dbReference type="EC" id="2.7.13.3"/>
    </reaction>
</comment>
<feature type="compositionally biased region" description="Low complexity" evidence="11">
    <location>
        <begin position="480"/>
        <end position="496"/>
    </location>
</feature>
<dbReference type="Gene3D" id="6.10.340.10">
    <property type="match status" value="1"/>
</dbReference>
<evidence type="ECO:0000256" key="9">
    <source>
        <dbReference type="ARBA" id="ARBA00023012"/>
    </source>
</evidence>
<dbReference type="InterPro" id="IPR003660">
    <property type="entry name" value="HAMP_dom"/>
</dbReference>
<name>A0A2W2C7R0_9ACTN</name>
<dbReference type="Pfam" id="PF00672">
    <property type="entry name" value="HAMP"/>
    <property type="match status" value="1"/>
</dbReference>
<evidence type="ECO:0000256" key="12">
    <source>
        <dbReference type="SAM" id="Phobius"/>
    </source>
</evidence>
<dbReference type="SMART" id="SM00387">
    <property type="entry name" value="HATPase_c"/>
    <property type="match status" value="1"/>
</dbReference>
<evidence type="ECO:0000256" key="5">
    <source>
        <dbReference type="ARBA" id="ARBA00022679"/>
    </source>
</evidence>
<keyword evidence="16" id="KW-1185">Reference proteome</keyword>
<dbReference type="SUPFAM" id="SSF55874">
    <property type="entry name" value="ATPase domain of HSP90 chaperone/DNA topoisomerase II/histidine kinase"/>
    <property type="match status" value="1"/>
</dbReference>
<comment type="caution">
    <text evidence="15">The sequence shown here is derived from an EMBL/GenBank/DDBJ whole genome shotgun (WGS) entry which is preliminary data.</text>
</comment>
<dbReference type="Proteomes" id="UP000248749">
    <property type="component" value="Unassembled WGS sequence"/>
</dbReference>
<reference evidence="15 16" key="1">
    <citation type="submission" date="2018-01" db="EMBL/GenBank/DDBJ databases">
        <title>Draft genome sequence of Salinispora sp. 13K206.</title>
        <authorList>
            <person name="Sahin N."/>
            <person name="Saygin H."/>
            <person name="Ay H."/>
        </authorList>
    </citation>
    <scope>NUCLEOTIDE SEQUENCE [LARGE SCALE GENOMIC DNA]</scope>
    <source>
        <strain evidence="15 16">13K206</strain>
    </source>
</reference>
<feature type="region of interest" description="Disordered" evidence="11">
    <location>
        <begin position="455"/>
        <end position="525"/>
    </location>
</feature>
<dbReference type="CDD" id="cd06225">
    <property type="entry name" value="HAMP"/>
    <property type="match status" value="1"/>
</dbReference>
<dbReference type="Gene3D" id="3.30.565.10">
    <property type="entry name" value="Histidine kinase-like ATPase, C-terminal domain"/>
    <property type="match status" value="1"/>
</dbReference>
<keyword evidence="8 12" id="KW-1133">Transmembrane helix</keyword>
<evidence type="ECO:0000259" key="13">
    <source>
        <dbReference type="PROSITE" id="PS50109"/>
    </source>
</evidence>
<dbReference type="PRINTS" id="PR00344">
    <property type="entry name" value="BCTRLSENSOR"/>
</dbReference>
<dbReference type="SMART" id="SM00304">
    <property type="entry name" value="HAMP"/>
    <property type="match status" value="1"/>
</dbReference>
<dbReference type="Gene3D" id="1.10.287.130">
    <property type="match status" value="1"/>
</dbReference>
<dbReference type="InterPro" id="IPR036890">
    <property type="entry name" value="HATPase_C_sf"/>
</dbReference>
<evidence type="ECO:0000256" key="11">
    <source>
        <dbReference type="SAM" id="MobiDB-lite"/>
    </source>
</evidence>
<comment type="subcellular location">
    <subcellularLocation>
        <location evidence="2">Cell membrane</location>
    </subcellularLocation>
</comment>
<dbReference type="CDD" id="cd00075">
    <property type="entry name" value="HATPase"/>
    <property type="match status" value="1"/>
</dbReference>
<proteinExistence type="predicted"/>
<feature type="transmembrane region" description="Helical" evidence="12">
    <location>
        <begin position="164"/>
        <end position="184"/>
    </location>
</feature>
<keyword evidence="7 15" id="KW-0418">Kinase</keyword>
<accession>A0A2W2C7R0</accession>
<evidence type="ECO:0000256" key="6">
    <source>
        <dbReference type="ARBA" id="ARBA00022692"/>
    </source>
</evidence>
<dbReference type="RefSeq" id="WP_111137629.1">
    <property type="nucleotide sequence ID" value="NZ_POUB01000427.1"/>
</dbReference>
<evidence type="ECO:0000256" key="3">
    <source>
        <dbReference type="ARBA" id="ARBA00012438"/>
    </source>
</evidence>
<keyword evidence="9" id="KW-0902">Two-component regulatory system</keyword>
<dbReference type="OrthoDB" id="9786919at2"/>
<dbReference type="PANTHER" id="PTHR45436">
    <property type="entry name" value="SENSOR HISTIDINE KINASE YKOH"/>
    <property type="match status" value="1"/>
</dbReference>
<feature type="compositionally biased region" description="Gly residues" evidence="11">
    <location>
        <begin position="461"/>
        <end position="470"/>
    </location>
</feature>
<dbReference type="GO" id="GO:0000155">
    <property type="term" value="F:phosphorelay sensor kinase activity"/>
    <property type="evidence" value="ECO:0007669"/>
    <property type="project" value="InterPro"/>
</dbReference>
<evidence type="ECO:0000256" key="1">
    <source>
        <dbReference type="ARBA" id="ARBA00000085"/>
    </source>
</evidence>
<dbReference type="SUPFAM" id="SSF158472">
    <property type="entry name" value="HAMP domain-like"/>
    <property type="match status" value="1"/>
</dbReference>
<dbReference type="EC" id="2.7.13.3" evidence="3"/>
<evidence type="ECO:0000256" key="10">
    <source>
        <dbReference type="ARBA" id="ARBA00023136"/>
    </source>
</evidence>
<dbReference type="CDD" id="cd00082">
    <property type="entry name" value="HisKA"/>
    <property type="match status" value="1"/>
</dbReference>
<evidence type="ECO:0000256" key="4">
    <source>
        <dbReference type="ARBA" id="ARBA00022553"/>
    </source>
</evidence>
<evidence type="ECO:0000313" key="15">
    <source>
        <dbReference type="EMBL" id="PZF84207.1"/>
    </source>
</evidence>
<feature type="domain" description="Histidine kinase" evidence="13">
    <location>
        <begin position="252"/>
        <end position="459"/>
    </location>
</feature>
<sequence length="525" mass="54713">MRAADPVSPPRLRRRLTIAFVLVAGVSAGLLAGGSWLLLHQARYDGSLHQAAADARYQLVLAGQFLPLSDQRRAELLTSFEGSGRHVVLVDGDARPSNPAYAPPLGARLRATVAAGELGYQRSTPDARPRLLVVGGRIPGSTAELYVVTVEDDIAADLTQLRTALLAGWVLVVLLAAGVGHTLARRALEPVGRASRAARALTEGLLATRLPVRGRDEFSVWAASFNEMAEALEAKIAALSRAQDRERRFTADVAHELRTPVTALVAAASLLRDHLDQLPGDARRAAELLVADVVRLRRLVEDLMEISRLDAGRESVAVAAVDALALLRAIVGARGWRDRVVVTGDSVELRTDPRRLERVLANLVANAVEHGGGEIRASVVAGGPLVVLDVTDEGPGIPAEHLPRVFDRFHKVDPARAGRGSGLGLAIAWENARLLGGRLSVRSEPGAGAHFRLELPAAGPGAPGGDGPGGVPSARRGDRPAGVGDAADDAAPAVAPGGAGPVVSDRAGPVVPDRAGPIVAPDGAG</sequence>
<evidence type="ECO:0000313" key="16">
    <source>
        <dbReference type="Proteomes" id="UP000248749"/>
    </source>
</evidence>
<dbReference type="SUPFAM" id="SSF47384">
    <property type="entry name" value="Homodimeric domain of signal transducing histidine kinase"/>
    <property type="match status" value="1"/>
</dbReference>
<evidence type="ECO:0000256" key="7">
    <source>
        <dbReference type="ARBA" id="ARBA00022777"/>
    </source>
</evidence>
<evidence type="ECO:0000259" key="14">
    <source>
        <dbReference type="PROSITE" id="PS50885"/>
    </source>
</evidence>
<dbReference type="InterPro" id="IPR005467">
    <property type="entry name" value="His_kinase_dom"/>
</dbReference>
<organism evidence="15 16">
    <name type="scientific">Micromonospora deserti</name>
    <dbReference type="NCBI Taxonomy" id="2070366"/>
    <lineage>
        <taxon>Bacteria</taxon>
        <taxon>Bacillati</taxon>
        <taxon>Actinomycetota</taxon>
        <taxon>Actinomycetes</taxon>
        <taxon>Micromonosporales</taxon>
        <taxon>Micromonosporaceae</taxon>
        <taxon>Micromonospora</taxon>
    </lineage>
</organism>
<dbReference type="InterPro" id="IPR050428">
    <property type="entry name" value="TCS_sensor_his_kinase"/>
</dbReference>
<dbReference type="PANTHER" id="PTHR45436:SF5">
    <property type="entry name" value="SENSOR HISTIDINE KINASE TRCS"/>
    <property type="match status" value="1"/>
</dbReference>
<feature type="domain" description="HAMP" evidence="14">
    <location>
        <begin position="185"/>
        <end position="237"/>
    </location>
</feature>
<dbReference type="AlphaFoldDB" id="A0A2W2C7R0"/>
<dbReference type="SMART" id="SM00388">
    <property type="entry name" value="HisKA"/>
    <property type="match status" value="1"/>
</dbReference>
<protein>
    <recommendedName>
        <fullName evidence="3">histidine kinase</fullName>
        <ecNumber evidence="3">2.7.13.3</ecNumber>
    </recommendedName>
</protein>